<dbReference type="InterPro" id="IPR001107">
    <property type="entry name" value="Band_7"/>
</dbReference>
<keyword evidence="3" id="KW-1185">Reference proteome</keyword>
<reference evidence="2 3" key="1">
    <citation type="journal article" date="2015" name="Genome Biol. Evol.">
        <title>Comparative Genomics of a Bacterivorous Green Alga Reveals Evolutionary Causalities and Consequences of Phago-Mixotrophic Mode of Nutrition.</title>
        <authorList>
            <person name="Burns J.A."/>
            <person name="Paasch A."/>
            <person name="Narechania A."/>
            <person name="Kim E."/>
        </authorList>
    </citation>
    <scope>NUCLEOTIDE SEQUENCE [LARGE SCALE GENOMIC DNA]</scope>
    <source>
        <strain evidence="2 3">PLY_AMNH</strain>
    </source>
</reference>
<name>A0AAE0FI75_9CHLO</name>
<organism evidence="2 3">
    <name type="scientific">Cymbomonas tetramitiformis</name>
    <dbReference type="NCBI Taxonomy" id="36881"/>
    <lineage>
        <taxon>Eukaryota</taxon>
        <taxon>Viridiplantae</taxon>
        <taxon>Chlorophyta</taxon>
        <taxon>Pyramimonadophyceae</taxon>
        <taxon>Pyramimonadales</taxon>
        <taxon>Pyramimonadaceae</taxon>
        <taxon>Cymbomonas</taxon>
    </lineage>
</organism>
<protein>
    <recommendedName>
        <fullName evidence="1">Band 7 domain-containing protein</fullName>
    </recommendedName>
</protein>
<proteinExistence type="predicted"/>
<dbReference type="AlphaFoldDB" id="A0AAE0FI75"/>
<evidence type="ECO:0000259" key="1">
    <source>
        <dbReference type="Pfam" id="PF01145"/>
    </source>
</evidence>
<evidence type="ECO:0000313" key="2">
    <source>
        <dbReference type="EMBL" id="KAK3260287.1"/>
    </source>
</evidence>
<accession>A0AAE0FI75</accession>
<dbReference type="InterPro" id="IPR036013">
    <property type="entry name" value="Band_7/SPFH_dom_sf"/>
</dbReference>
<feature type="non-terminal residue" evidence="2">
    <location>
        <position position="1"/>
    </location>
</feature>
<comment type="caution">
    <text evidence="2">The sequence shown here is derived from an EMBL/GenBank/DDBJ whole genome shotgun (WGS) entry which is preliminary data.</text>
</comment>
<dbReference type="Proteomes" id="UP001190700">
    <property type="component" value="Unassembled WGS sequence"/>
</dbReference>
<dbReference type="Gene3D" id="3.30.479.30">
    <property type="entry name" value="Band 7 domain"/>
    <property type="match status" value="1"/>
</dbReference>
<dbReference type="EMBL" id="LGRX02017901">
    <property type="protein sequence ID" value="KAK3260287.1"/>
    <property type="molecule type" value="Genomic_DNA"/>
</dbReference>
<gene>
    <name evidence="2" type="ORF">CYMTET_30747</name>
</gene>
<feature type="domain" description="Band 7" evidence="1">
    <location>
        <begin position="286"/>
        <end position="489"/>
    </location>
</feature>
<dbReference type="SUPFAM" id="SSF117892">
    <property type="entry name" value="Band 7/SPFH domain"/>
    <property type="match status" value="1"/>
</dbReference>
<sequence length="654" mass="72156">LPARSTFMTEVGSAQVGLALREGNPVVLEEGRHLLAAPEWNFVGVQPATQDKVAWPECPAVLLVRVRPGKIAFIKEFGAPRVLHSRKDPYELQSPAQELVKVLDLMTVDVLRFDEMGSLDLVRVRPGNVALAWHNGVPKVLPASEELYELRAPHWQYVKLVDMMTEHIKMDDRNSLDIVRVLPGKLGLYYEGGQPKVLVARAESYHLQKPEKQFVSLVDQNKEHISLGSLNIITVATGRRGVVWVRGNAQLVEEGQVVFNEENFKWGGSADISEKMYELGPFVFVTVGAGEVGQKWTYGRLTILEAGTHQLNSAEGETFHGFLSVQQQVMKVKDLHLTTLDQVDLKVDAVLTWSISDAQKAITDVRNLEEVLRQRTETSLSTIFSHVKYSQKAVPLPSFDTSSTGPGGVVQVPSAAEQLRFQAENALSTTVHNEFMGAIKATAASDWGVQISDLSVDNIEIVNRELAIDLERRAVIAVQTDTAQANAENAKAVNLIEAETLTQKRILEAEADTAKTVAKAKAGSEVKRMEAEAEAEAARVVAEGEAAALRIMSAAEAEARVTKAQAEKTATELEAQGSEALGSNALQVRQWDVQSRMVKDMKLNQSLSKRREKRHLCNLNLARNPVTTGSQEYFAYLTSQHLKIEHNNKQSVDL</sequence>
<evidence type="ECO:0000313" key="3">
    <source>
        <dbReference type="Proteomes" id="UP001190700"/>
    </source>
</evidence>
<dbReference type="Pfam" id="PF01145">
    <property type="entry name" value="Band_7"/>
    <property type="match status" value="1"/>
</dbReference>